<name>A0A261FIS9_9BIFI</name>
<accession>A0A261FIS9</accession>
<dbReference type="GO" id="GO:0046872">
    <property type="term" value="F:metal ion binding"/>
    <property type="evidence" value="ECO:0007669"/>
    <property type="project" value="UniProtKB-KW"/>
</dbReference>
<evidence type="ECO:0000256" key="11">
    <source>
        <dbReference type="ARBA" id="ARBA00023277"/>
    </source>
</evidence>
<comment type="catalytic activity">
    <reaction evidence="1">
        <text>Endohydrolysis of (1-&gt;4)-alpha-D-glucosidic linkages in polysaccharides containing three or more (1-&gt;4)-alpha-linked D-glucose units.</text>
        <dbReference type="EC" id="3.2.1.1"/>
    </reaction>
</comment>
<dbReference type="NCBIfam" id="TIGR02543">
    <property type="entry name" value="List_Bact_rpt"/>
    <property type="match status" value="1"/>
</dbReference>
<dbReference type="SUPFAM" id="SSF51011">
    <property type="entry name" value="Glycosyl hydrolase domain"/>
    <property type="match status" value="1"/>
</dbReference>
<organism evidence="18 19">
    <name type="scientific">Bifidobacterium myosotis</name>
    <dbReference type="NCBI Taxonomy" id="1630166"/>
    <lineage>
        <taxon>Bacteria</taxon>
        <taxon>Bacillati</taxon>
        <taxon>Actinomycetota</taxon>
        <taxon>Actinomycetes</taxon>
        <taxon>Bifidobacteriales</taxon>
        <taxon>Bifidobacteriaceae</taxon>
        <taxon>Bifidobacterium</taxon>
    </lineage>
</organism>
<proteinExistence type="inferred from homology"/>
<reference evidence="18 19" key="1">
    <citation type="journal article" date="2017" name="BMC Genomics">
        <title>Comparative genomic and phylogenomic analyses of the Bifidobacteriaceae family.</title>
        <authorList>
            <person name="Lugli G.A."/>
            <person name="Milani C."/>
            <person name="Turroni F."/>
            <person name="Duranti S."/>
            <person name="Mancabelli L."/>
            <person name="Mangifesta M."/>
            <person name="Ferrario C."/>
            <person name="Modesto M."/>
            <person name="Mattarelli P."/>
            <person name="Jiri K."/>
            <person name="van Sinderen D."/>
            <person name="Ventura M."/>
        </authorList>
    </citation>
    <scope>NUCLEOTIDE SEQUENCE [LARGE SCALE GENOMIC DNA]</scope>
    <source>
        <strain evidence="18 19">DSM 100196</strain>
    </source>
</reference>
<keyword evidence="7" id="KW-0479">Metal-binding</keyword>
<dbReference type="InterPro" id="IPR017853">
    <property type="entry name" value="GH"/>
</dbReference>
<evidence type="ECO:0000313" key="19">
    <source>
        <dbReference type="Proteomes" id="UP000216871"/>
    </source>
</evidence>
<dbReference type="Gene3D" id="3.20.20.80">
    <property type="entry name" value="Glycosidases"/>
    <property type="match status" value="1"/>
</dbReference>
<evidence type="ECO:0000256" key="12">
    <source>
        <dbReference type="ARBA" id="ARBA00023295"/>
    </source>
</evidence>
<dbReference type="SMART" id="SM00642">
    <property type="entry name" value="Aamy"/>
    <property type="match status" value="1"/>
</dbReference>
<dbReference type="Gene3D" id="2.60.40.1180">
    <property type="entry name" value="Golgi alpha-mannosidase II"/>
    <property type="match status" value="1"/>
</dbReference>
<evidence type="ECO:0000256" key="6">
    <source>
        <dbReference type="ARBA" id="ARBA00017303"/>
    </source>
</evidence>
<evidence type="ECO:0000256" key="1">
    <source>
        <dbReference type="ARBA" id="ARBA00000548"/>
    </source>
</evidence>
<dbReference type="CDD" id="cd11317">
    <property type="entry name" value="AmyAc_bac_euk_AmyA"/>
    <property type="match status" value="1"/>
</dbReference>
<feature type="domain" description="Glycosyl hydrolase family 13 catalytic" evidence="17">
    <location>
        <begin position="84"/>
        <end position="465"/>
    </location>
</feature>
<dbReference type="InterPro" id="IPR006048">
    <property type="entry name" value="A-amylase/branching_C"/>
</dbReference>
<comment type="subcellular location">
    <subcellularLocation>
        <location evidence="3">Cell envelope</location>
    </subcellularLocation>
</comment>
<keyword evidence="10" id="KW-0106">Calcium</keyword>
<evidence type="ECO:0000256" key="9">
    <source>
        <dbReference type="ARBA" id="ARBA00022801"/>
    </source>
</evidence>
<evidence type="ECO:0000256" key="4">
    <source>
        <dbReference type="ARBA" id="ARBA00008061"/>
    </source>
</evidence>
<evidence type="ECO:0000256" key="15">
    <source>
        <dbReference type="SAM" id="MobiDB-lite"/>
    </source>
</evidence>
<dbReference type="GO" id="GO:0004556">
    <property type="term" value="F:alpha-amylase activity"/>
    <property type="evidence" value="ECO:0007669"/>
    <property type="project" value="UniProtKB-EC"/>
</dbReference>
<dbReference type="InterPro" id="IPR013784">
    <property type="entry name" value="Carb-bd-like_fold"/>
</dbReference>
<dbReference type="InterPro" id="IPR006046">
    <property type="entry name" value="Alpha_amylase"/>
</dbReference>
<dbReference type="RefSeq" id="WP_094668015.1">
    <property type="nucleotide sequence ID" value="NZ_MWWW01000017.1"/>
</dbReference>
<gene>
    <name evidence="18" type="ORF">BMYO_1578</name>
</gene>
<comment type="cofactor">
    <cofactor evidence="2">
        <name>Ca(2+)</name>
        <dbReference type="ChEBI" id="CHEBI:29108"/>
    </cofactor>
</comment>
<evidence type="ECO:0000256" key="7">
    <source>
        <dbReference type="ARBA" id="ARBA00022723"/>
    </source>
</evidence>
<keyword evidence="19" id="KW-1185">Reference proteome</keyword>
<dbReference type="Pfam" id="PF00128">
    <property type="entry name" value="Alpha-amylase"/>
    <property type="match status" value="1"/>
</dbReference>
<protein>
    <recommendedName>
        <fullName evidence="6">Alpha-amylase</fullName>
        <ecNumber evidence="5">3.2.1.1</ecNumber>
    </recommendedName>
    <alternativeName>
        <fullName evidence="13">1,4-alpha-D-glucan glucanohydrolase</fullName>
    </alternativeName>
</protein>
<dbReference type="InterPro" id="IPR006047">
    <property type="entry name" value="GH13_cat_dom"/>
</dbReference>
<keyword evidence="8" id="KW-0732">Signal</keyword>
<dbReference type="GO" id="GO:0005975">
    <property type="term" value="P:carbohydrate metabolic process"/>
    <property type="evidence" value="ECO:0007669"/>
    <property type="project" value="InterPro"/>
</dbReference>
<comment type="similarity">
    <text evidence="4 14">Belongs to the glycosyl hydrolase 13 family.</text>
</comment>
<evidence type="ECO:0000259" key="17">
    <source>
        <dbReference type="SMART" id="SM00642"/>
    </source>
</evidence>
<dbReference type="Proteomes" id="UP000216871">
    <property type="component" value="Unassembled WGS sequence"/>
</dbReference>
<dbReference type="InterPro" id="IPR013378">
    <property type="entry name" value="InlB-like_B-rpt"/>
</dbReference>
<dbReference type="InterPro" id="IPR042229">
    <property type="entry name" value="Listeria/Bacterioides_rpt_sf"/>
</dbReference>
<dbReference type="EC" id="3.2.1.1" evidence="5"/>
<keyword evidence="12" id="KW-0326">Glycosidase</keyword>
<dbReference type="SUPFAM" id="SSF49452">
    <property type="entry name" value="Starch-binding domain-like"/>
    <property type="match status" value="1"/>
</dbReference>
<dbReference type="Gene3D" id="2.60.40.1110">
    <property type="match status" value="1"/>
</dbReference>
<evidence type="ECO:0000256" key="13">
    <source>
        <dbReference type="ARBA" id="ARBA00030238"/>
    </source>
</evidence>
<dbReference type="CDD" id="cd10315">
    <property type="entry name" value="CBM41_pullulanase"/>
    <property type="match status" value="1"/>
</dbReference>
<dbReference type="GO" id="GO:0030313">
    <property type="term" value="C:cell envelope"/>
    <property type="evidence" value="ECO:0007669"/>
    <property type="project" value="UniProtKB-SubCell"/>
</dbReference>
<dbReference type="OrthoDB" id="9763188at2"/>
<evidence type="ECO:0000259" key="16">
    <source>
        <dbReference type="SMART" id="SM00632"/>
    </source>
</evidence>
<evidence type="ECO:0000313" key="18">
    <source>
        <dbReference type="EMBL" id="OZG58893.1"/>
    </source>
</evidence>
<evidence type="ECO:0000256" key="2">
    <source>
        <dbReference type="ARBA" id="ARBA00001913"/>
    </source>
</evidence>
<comment type="caution">
    <text evidence="18">The sequence shown here is derived from an EMBL/GenBank/DDBJ whole genome shotgun (WGS) entry which is preliminary data.</text>
</comment>
<dbReference type="Gene3D" id="2.60.40.4270">
    <property type="entry name" value="Listeria-Bacteroides repeat domain"/>
    <property type="match status" value="6"/>
</dbReference>
<feature type="region of interest" description="Disordered" evidence="15">
    <location>
        <begin position="831"/>
        <end position="860"/>
    </location>
</feature>
<dbReference type="SMART" id="SM00632">
    <property type="entry name" value="Aamy_C"/>
    <property type="match status" value="1"/>
</dbReference>
<dbReference type="InterPro" id="IPR013780">
    <property type="entry name" value="Glyco_hydro_b"/>
</dbReference>
<dbReference type="PRINTS" id="PR00110">
    <property type="entry name" value="ALPHAAMYLASE"/>
</dbReference>
<evidence type="ECO:0000256" key="8">
    <source>
        <dbReference type="ARBA" id="ARBA00022729"/>
    </source>
</evidence>
<dbReference type="Pfam" id="PF03714">
    <property type="entry name" value="PUD"/>
    <property type="match status" value="1"/>
</dbReference>
<evidence type="ECO:0000256" key="14">
    <source>
        <dbReference type="RuleBase" id="RU003615"/>
    </source>
</evidence>
<evidence type="ECO:0000256" key="3">
    <source>
        <dbReference type="ARBA" id="ARBA00004196"/>
    </source>
</evidence>
<dbReference type="InterPro" id="IPR031319">
    <property type="entry name" value="A-amylase_C"/>
</dbReference>
<evidence type="ECO:0000256" key="5">
    <source>
        <dbReference type="ARBA" id="ARBA00012595"/>
    </source>
</evidence>
<feature type="region of interest" description="Disordered" evidence="15">
    <location>
        <begin position="1"/>
        <end position="28"/>
    </location>
</feature>
<keyword evidence="11" id="KW-0119">Carbohydrate metabolism</keyword>
<feature type="domain" description="Alpha-amylase C-terminal" evidence="16">
    <location>
        <begin position="474"/>
        <end position="559"/>
    </location>
</feature>
<sequence length="1508" mass="161581">MTRNTTLRGPSALRSAGKPAHLSKRGKATMARSFRRGVSKLCAIVLGASVMLGGAVVTSAAVADESNAAASKPTAASADASSRDVTVVAFQQSWNTIAKECTTTYGPEGVGYVQISPPEESVQGTQWWTVYQPISYSLNSRFGTESELKSMIETCKAAGVQIIADVVLNHTSGHDVSWVDDQFGVAGTAYNGTYGRYPGIGIYQYEESGNNHQYGLASGDFHSCRTNIADYTNADEVQECRLSTMWDINTGSSRVQTIQADYLARLWNLGVRGFRIDSAKHINASDLKAIKAKLAAKIGVAAADIPFQQEVIYHQGESDLLAPKRYTANGDVTEFSYAYQLRQYFNGDISNLKSIDDGLLPSDKATVFVSNWDTARGSETLTVDSGSKYELATAFMLAYDYGSPKIMSDYYYTADNSDAGPNGTTDTSVADVDFDAVCKTSGTRVQGQWLCEQRWTSVRGMIGFRNAVAGTTVGNWQDVSTNNIGFARQNSAGKDVGFVAINNTLQEHKNTYATSLPDGTYCDVYSSSGKTCTPVTVKDGKFSVTLGKRSAVAIYQGMTPQTWGEGYEGADSGYDDEVDTDRIGDDSATIYYKPSADWGDDVYIQYASGDNLLNGTPVRMTKAADVSQSGAGSGSGGIGASCAAADGWYVITLDKVTAHRLRYRFTNDAAGGEAALWDYRDGYSTDGGGKPYENAVGTAITAVQNHDETIGVPFACEASVQTRFTVHFKAVSDAQNAATGVVVWGADASGAVLQATYHPFDSVMDSDGKRMTTSLPGDFTAVNYRIVGSADAAAPAVDGTNATYSAAVIDRTSGSVTAKVRGSIESWVDGGDGANGAAYDSSSESRHPSSVPQPNDVKNPKRLNVIVHYMRADGNYQEYDHDTDSWKGWDLWTWSNEQTGSPVQFTEHDDYGMIARYTLNQETKGNRSPEFILRRGGDSWSGKDPDGNDRLIPESAIQVEAGQTDEGVAEIWLVSGDPTIYTYRPSVVGVTFETRTDWYVSPQAVMVGGTVRELTDNENPKRDGYIFKGWTTDEAGADDFVLGEGGTPVTGRLKLWAKYEKANLIAFDTGIDWKVDAQTVETGGYVQPIADSQVPQREGYDFLGWSRTEGSEVADYVLGDGPGSVPVTESFTLHAVWRVKRFTVTFDTGAEGSPVAPQTVEYGGAVNKPISPTRVGYTFVGWVTDVDSVTGEPGNTPYMFGTAVTGDLTLYAKWSVEGTTMHVVTFHRNDGSGNADGDTTSYVEHGTTLTAPAITRDGYRLRGWSTSADGSAGLFDFASTPITDDVTLYAQWVKTWTVSFDLNYAGAPSGSEPGAVPAQTVDDGGYAAAPTPAPTRDGYEFDGWYVDADLTEPFVFAESAKSGSADALGDGATGERGATGEHDIAGGAGTPTPVTTDTTLYAKWVKAGRKWTITFDLNGGTLPDNAGKALDPKQVADGEYLTKPKVNPVRSGYTFQGWTTVRNDALAFVGGTSFSGGSAFGFDENGRSLIPIDRNGTLYALWAKSRDQ</sequence>
<evidence type="ECO:0000256" key="10">
    <source>
        <dbReference type="ARBA" id="ARBA00022837"/>
    </source>
</evidence>
<dbReference type="InterPro" id="IPR005323">
    <property type="entry name" value="CBM41_pullulanase"/>
</dbReference>
<dbReference type="Pfam" id="PF09479">
    <property type="entry name" value="Flg_new"/>
    <property type="match status" value="6"/>
</dbReference>
<keyword evidence="9" id="KW-0378">Hydrolase</keyword>
<feature type="region of interest" description="Disordered" evidence="15">
    <location>
        <begin position="1364"/>
        <end position="1391"/>
    </location>
</feature>
<dbReference type="Pfam" id="PF02806">
    <property type="entry name" value="Alpha-amylase_C"/>
    <property type="match status" value="1"/>
</dbReference>
<dbReference type="GO" id="GO:0030246">
    <property type="term" value="F:carbohydrate binding"/>
    <property type="evidence" value="ECO:0007669"/>
    <property type="project" value="InterPro"/>
</dbReference>
<dbReference type="EMBL" id="MWWW01000017">
    <property type="protein sequence ID" value="OZG58893.1"/>
    <property type="molecule type" value="Genomic_DNA"/>
</dbReference>
<dbReference type="SUPFAM" id="SSF51445">
    <property type="entry name" value="(Trans)glycosidases"/>
    <property type="match status" value="1"/>
</dbReference>
<dbReference type="PANTHER" id="PTHR43447">
    <property type="entry name" value="ALPHA-AMYLASE"/>
    <property type="match status" value="1"/>
</dbReference>